<proteinExistence type="predicted"/>
<feature type="region of interest" description="Disordered" evidence="1">
    <location>
        <begin position="41"/>
        <end position="66"/>
    </location>
</feature>
<organism evidence="2 3">
    <name type="scientific">Enterovibrio norvegicus FF-454</name>
    <dbReference type="NCBI Taxonomy" id="1185651"/>
    <lineage>
        <taxon>Bacteria</taxon>
        <taxon>Pseudomonadati</taxon>
        <taxon>Pseudomonadota</taxon>
        <taxon>Gammaproteobacteria</taxon>
        <taxon>Vibrionales</taxon>
        <taxon>Vibrionaceae</taxon>
        <taxon>Enterovibrio</taxon>
    </lineage>
</organism>
<keyword evidence="3" id="KW-1185">Reference proteome</keyword>
<dbReference type="Proteomes" id="UP000095039">
    <property type="component" value="Unassembled WGS sequence"/>
</dbReference>
<name>A0A1E5CG28_9GAMM</name>
<feature type="compositionally biased region" description="Basic and acidic residues" evidence="1">
    <location>
        <begin position="42"/>
        <end position="57"/>
    </location>
</feature>
<gene>
    <name evidence="2" type="ORF">A1OK_00695</name>
</gene>
<dbReference type="EMBL" id="AJWN02000002">
    <property type="protein sequence ID" value="OEE64468.1"/>
    <property type="molecule type" value="Genomic_DNA"/>
</dbReference>
<protein>
    <submittedName>
        <fullName evidence="2">Uncharacterized protein</fullName>
    </submittedName>
</protein>
<dbReference type="RefSeq" id="WP_016961982.1">
    <property type="nucleotide sequence ID" value="NZ_AJWN02000002.1"/>
</dbReference>
<evidence type="ECO:0000313" key="3">
    <source>
        <dbReference type="Proteomes" id="UP000095039"/>
    </source>
</evidence>
<dbReference type="AlphaFoldDB" id="A0A1E5CG28"/>
<comment type="caution">
    <text evidence="2">The sequence shown here is derived from an EMBL/GenBank/DDBJ whole genome shotgun (WGS) entry which is preliminary data.</text>
</comment>
<sequence length="66" mass="7430">MDLEHQAFSRINTTPAVVPWGQVSTELTGFAGMSHYQLQRMLGDDGRKSTPTSHEEWPSNLVSERN</sequence>
<evidence type="ECO:0000256" key="1">
    <source>
        <dbReference type="SAM" id="MobiDB-lite"/>
    </source>
</evidence>
<accession>A0A1E5CG28</accession>
<reference evidence="2 3" key="1">
    <citation type="journal article" date="2012" name="Science">
        <title>Ecological populations of bacteria act as socially cohesive units of antibiotic production and resistance.</title>
        <authorList>
            <person name="Cordero O.X."/>
            <person name="Wildschutte H."/>
            <person name="Kirkup B."/>
            <person name="Proehl S."/>
            <person name="Ngo L."/>
            <person name="Hussain F."/>
            <person name="Le Roux F."/>
            <person name="Mincer T."/>
            <person name="Polz M.F."/>
        </authorList>
    </citation>
    <scope>NUCLEOTIDE SEQUENCE [LARGE SCALE GENOMIC DNA]</scope>
    <source>
        <strain evidence="2 3">FF-454</strain>
    </source>
</reference>
<evidence type="ECO:0000313" key="2">
    <source>
        <dbReference type="EMBL" id="OEE64468.1"/>
    </source>
</evidence>